<accession>A0ABZ3EAW7</accession>
<evidence type="ECO:0000313" key="3">
    <source>
        <dbReference type="Proteomes" id="UP001445268"/>
    </source>
</evidence>
<sequence>MIKGVLLAASVSLSMILAPASVHAASDLAEAEPAAAQHFIHQFMEMNEDGDEEGLKKIMESVALVLTAHAQEKGLTQEEFNEFTPEEVDSFIEEVFVGAEAWTLADLHEKARPMREYAEQEIENRALDSKEMLMERKGEIERFNDLEQAISIGQMQRGSDIDEFGYPRWFIQAEVQNDAENVLTHIELGVIVTGDPVGKGTVFLRADNEVQPGTTAVMKAYVDPTSLLGEAFPRAAANEIGHQVRAFYLEDAGRVFKWEWTDDMEDMLNLAVEVEHRKSEER</sequence>
<reference evidence="2 3" key="1">
    <citation type="submission" date="2024-04" db="EMBL/GenBank/DDBJ databases">
        <title>Marinobacter sp. SBY-1.</title>
        <authorList>
            <person name="Pan C."/>
        </authorList>
    </citation>
    <scope>NUCLEOTIDE SEQUENCE [LARGE SCALE GENOMIC DNA]</scope>
    <source>
        <strain evidence="2 3">SBY-1</strain>
        <plasmid evidence="2 3">unnamed2</plasmid>
    </source>
</reference>
<keyword evidence="1" id="KW-0732">Signal</keyword>
<keyword evidence="2" id="KW-0614">Plasmid</keyword>
<dbReference type="EMBL" id="CP152382">
    <property type="protein sequence ID" value="XAF56162.1"/>
    <property type="molecule type" value="Genomic_DNA"/>
</dbReference>
<evidence type="ECO:0000313" key="2">
    <source>
        <dbReference type="EMBL" id="XAF56162.1"/>
    </source>
</evidence>
<feature type="chain" id="PRO_5046096198" evidence="1">
    <location>
        <begin position="25"/>
        <end position="282"/>
    </location>
</feature>
<geneLocation type="plasmid" evidence="2 3">
    <name>unnamed2</name>
</geneLocation>
<feature type="signal peptide" evidence="1">
    <location>
        <begin position="1"/>
        <end position="24"/>
    </location>
</feature>
<proteinExistence type="predicted"/>
<gene>
    <name evidence="2" type="ORF">AAGT77_20625</name>
</gene>
<protein>
    <submittedName>
        <fullName evidence="2">Uncharacterized protein</fullName>
    </submittedName>
</protein>
<evidence type="ECO:0000256" key="1">
    <source>
        <dbReference type="SAM" id="SignalP"/>
    </source>
</evidence>
<dbReference type="RefSeq" id="WP_342632710.1">
    <property type="nucleotide sequence ID" value="NZ_CP152382.1"/>
</dbReference>
<dbReference type="Proteomes" id="UP001445268">
    <property type="component" value="Plasmid unnamed2"/>
</dbReference>
<keyword evidence="3" id="KW-1185">Reference proteome</keyword>
<organism evidence="2 3">
    <name type="scientific">Marinobacter alkaliphilus</name>
    <dbReference type="NCBI Taxonomy" id="254719"/>
    <lineage>
        <taxon>Bacteria</taxon>
        <taxon>Pseudomonadati</taxon>
        <taxon>Pseudomonadota</taxon>
        <taxon>Gammaproteobacteria</taxon>
        <taxon>Pseudomonadales</taxon>
        <taxon>Marinobacteraceae</taxon>
        <taxon>Marinobacter</taxon>
    </lineage>
</organism>
<name>A0ABZ3EAW7_9GAMM</name>